<feature type="transmembrane region" description="Helical" evidence="1">
    <location>
        <begin position="84"/>
        <end position="101"/>
    </location>
</feature>
<gene>
    <name evidence="2" type="ORF">A6D92_09915</name>
</gene>
<feature type="transmembrane region" description="Helical" evidence="1">
    <location>
        <begin position="12"/>
        <end position="33"/>
    </location>
</feature>
<dbReference type="EMBL" id="LWLV01000793">
    <property type="protein sequence ID" value="OTA41107.1"/>
    <property type="molecule type" value="Genomic_DNA"/>
</dbReference>
<comment type="caution">
    <text evidence="2">The sequence shown here is derived from an EMBL/GenBank/DDBJ whole genome shotgun (WGS) entry which is preliminary data.</text>
</comment>
<feature type="transmembrane region" description="Helical" evidence="1">
    <location>
        <begin position="40"/>
        <end position="61"/>
    </location>
</feature>
<sequence>MRERLYRAGYPATAAGWTGFLALMAFALALTVVATGVNGLALIGLVGLTWLLNVATVHWAVPWRLVCHVFGWVVLYRSVVPDRAWYLVVPAALLLAGSIIWEQERRLARA</sequence>
<name>A0A1Y2T613_SYMTR</name>
<keyword evidence="1" id="KW-0472">Membrane</keyword>
<accession>A0A1Y2T613</accession>
<reference evidence="3" key="1">
    <citation type="submission" date="2016-04" db="EMBL/GenBank/DDBJ databases">
        <authorList>
            <person name="Antunes L.P."/>
            <person name="Martins L.F."/>
            <person name="Pereira R.V."/>
            <person name="Thomas A.M."/>
            <person name="Barbosa D."/>
            <person name="Nascimento L."/>
            <person name="Silva G.M."/>
            <person name="Condomitti G.W."/>
            <person name="Digiampietri L.A."/>
            <person name="Lombardi K.C."/>
            <person name="Ramos P.L."/>
            <person name="Quaggio R.B."/>
            <person name="Oliveira J.C."/>
            <person name="Pascon R.C."/>
            <person name="Cruz J.B."/>
            <person name="Silva A.M."/>
            <person name="Setubal J.C."/>
        </authorList>
    </citation>
    <scope>NUCLEOTIDE SEQUENCE [LARGE SCALE GENOMIC DNA]</scope>
</reference>
<evidence type="ECO:0000313" key="2">
    <source>
        <dbReference type="EMBL" id="OTA41107.1"/>
    </source>
</evidence>
<dbReference type="AlphaFoldDB" id="A0A1Y2T613"/>
<keyword evidence="1" id="KW-1133">Transmembrane helix</keyword>
<keyword evidence="1" id="KW-0812">Transmembrane</keyword>
<organism evidence="2 3">
    <name type="scientific">Symbiobacterium thermophilum</name>
    <dbReference type="NCBI Taxonomy" id="2734"/>
    <lineage>
        <taxon>Bacteria</taxon>
        <taxon>Bacillati</taxon>
        <taxon>Bacillota</taxon>
        <taxon>Clostridia</taxon>
        <taxon>Eubacteriales</taxon>
        <taxon>Symbiobacteriaceae</taxon>
        <taxon>Symbiobacterium</taxon>
    </lineage>
</organism>
<protein>
    <submittedName>
        <fullName evidence="2">Uncharacterized protein</fullName>
    </submittedName>
</protein>
<evidence type="ECO:0000256" key="1">
    <source>
        <dbReference type="SAM" id="Phobius"/>
    </source>
</evidence>
<dbReference type="Proteomes" id="UP000194267">
    <property type="component" value="Unassembled WGS sequence"/>
</dbReference>
<proteinExistence type="predicted"/>
<evidence type="ECO:0000313" key="3">
    <source>
        <dbReference type="Proteomes" id="UP000194267"/>
    </source>
</evidence>